<keyword evidence="3" id="KW-0067">ATP-binding</keyword>
<organism evidence="4 5">
    <name type="scientific">Aspergillus terreus (strain NIH 2624 / FGSC A1156)</name>
    <dbReference type="NCBI Taxonomy" id="341663"/>
    <lineage>
        <taxon>Eukaryota</taxon>
        <taxon>Fungi</taxon>
        <taxon>Dikarya</taxon>
        <taxon>Ascomycota</taxon>
        <taxon>Pezizomycotina</taxon>
        <taxon>Eurotiomycetes</taxon>
        <taxon>Eurotiomycetidae</taxon>
        <taxon>Eurotiales</taxon>
        <taxon>Aspergillaceae</taxon>
        <taxon>Aspergillus</taxon>
        <taxon>Aspergillus subgen. Circumdati</taxon>
    </lineage>
</organism>
<dbReference type="GO" id="GO:0005829">
    <property type="term" value="C:cytosol"/>
    <property type="evidence" value="ECO:0007669"/>
    <property type="project" value="TreeGrafter"/>
</dbReference>
<evidence type="ECO:0000256" key="1">
    <source>
        <dbReference type="ARBA" id="ARBA00022598"/>
    </source>
</evidence>
<protein>
    <recommendedName>
        <fullName evidence="6">Mur ligase C-terminal domain-containing protein</fullName>
    </recommendedName>
</protein>
<keyword evidence="1" id="KW-0436">Ligase</keyword>
<dbReference type="PANTHER" id="PTHR11136:SF5">
    <property type="entry name" value="FOLYLPOLYGLUTAMATE SYNTHASE, MITOCHONDRIAL"/>
    <property type="match status" value="1"/>
</dbReference>
<dbReference type="SUPFAM" id="SSF53244">
    <property type="entry name" value="MurD-like peptide ligases, peptide-binding domain"/>
    <property type="match status" value="1"/>
</dbReference>
<dbReference type="GO" id="GO:0005524">
    <property type="term" value="F:ATP binding"/>
    <property type="evidence" value="ECO:0007669"/>
    <property type="project" value="UniProtKB-KW"/>
</dbReference>
<reference evidence="5" key="1">
    <citation type="submission" date="2005-09" db="EMBL/GenBank/DDBJ databases">
        <title>Annotation of the Aspergillus terreus NIH2624 genome.</title>
        <authorList>
            <person name="Birren B.W."/>
            <person name="Lander E.S."/>
            <person name="Galagan J.E."/>
            <person name="Nusbaum C."/>
            <person name="Devon K."/>
            <person name="Henn M."/>
            <person name="Ma L.-J."/>
            <person name="Jaffe D.B."/>
            <person name="Butler J."/>
            <person name="Alvarez P."/>
            <person name="Gnerre S."/>
            <person name="Grabherr M."/>
            <person name="Kleber M."/>
            <person name="Mauceli E.W."/>
            <person name="Brockman W."/>
            <person name="Rounsley S."/>
            <person name="Young S.K."/>
            <person name="LaButti K."/>
            <person name="Pushparaj V."/>
            <person name="DeCaprio D."/>
            <person name="Crawford M."/>
            <person name="Koehrsen M."/>
            <person name="Engels R."/>
            <person name="Montgomery P."/>
            <person name="Pearson M."/>
            <person name="Howarth C."/>
            <person name="Larson L."/>
            <person name="Luoma S."/>
            <person name="White J."/>
            <person name="Alvarado L."/>
            <person name="Kodira C.D."/>
            <person name="Zeng Q."/>
            <person name="Oleary S."/>
            <person name="Yandava C."/>
            <person name="Denning D.W."/>
            <person name="Nierman W.C."/>
            <person name="Milne T."/>
            <person name="Madden K."/>
        </authorList>
    </citation>
    <scope>NUCLEOTIDE SEQUENCE [LARGE SCALE GENOMIC DNA]</scope>
    <source>
        <strain evidence="5">NIH 2624 / FGSC A1156</strain>
    </source>
</reference>
<dbReference type="OrthoDB" id="5212574at2759"/>
<dbReference type="eggNOG" id="KOG2525">
    <property type="taxonomic scope" value="Eukaryota"/>
</dbReference>
<dbReference type="STRING" id="341663.Q0CY86"/>
<dbReference type="InterPro" id="IPR001645">
    <property type="entry name" value="Folylpolyglutamate_synth"/>
</dbReference>
<evidence type="ECO:0000256" key="3">
    <source>
        <dbReference type="ARBA" id="ARBA00022840"/>
    </source>
</evidence>
<dbReference type="RefSeq" id="XP_001208713.1">
    <property type="nucleotide sequence ID" value="XM_001208713.1"/>
</dbReference>
<dbReference type="Gene3D" id="3.90.190.20">
    <property type="entry name" value="Mur ligase, C-terminal domain"/>
    <property type="match status" value="1"/>
</dbReference>
<dbReference type="HOGENOM" id="CLU_2026243_0_0_1"/>
<evidence type="ECO:0000256" key="2">
    <source>
        <dbReference type="ARBA" id="ARBA00022741"/>
    </source>
</evidence>
<dbReference type="EMBL" id="CH476595">
    <property type="protein sequence ID" value="EAU38105.1"/>
    <property type="molecule type" value="Genomic_DNA"/>
</dbReference>
<name>Q0CY86_ASPTN</name>
<dbReference type="PANTHER" id="PTHR11136">
    <property type="entry name" value="FOLYLPOLYGLUTAMATE SYNTHASE-RELATED"/>
    <property type="match status" value="1"/>
</dbReference>
<dbReference type="GO" id="GO:0005739">
    <property type="term" value="C:mitochondrion"/>
    <property type="evidence" value="ECO:0007669"/>
    <property type="project" value="TreeGrafter"/>
</dbReference>
<dbReference type="AlphaFoldDB" id="Q0CY86"/>
<evidence type="ECO:0000313" key="4">
    <source>
        <dbReference type="EMBL" id="EAU38105.1"/>
    </source>
</evidence>
<dbReference type="GeneID" id="4315616"/>
<dbReference type="VEuPathDB" id="FungiDB:ATEG_01348"/>
<dbReference type="InterPro" id="IPR036615">
    <property type="entry name" value="Mur_ligase_C_dom_sf"/>
</dbReference>
<keyword evidence="2" id="KW-0547">Nucleotide-binding</keyword>
<dbReference type="Proteomes" id="UP000007963">
    <property type="component" value="Unassembled WGS sequence"/>
</dbReference>
<evidence type="ECO:0000313" key="5">
    <source>
        <dbReference type="Proteomes" id="UP000007963"/>
    </source>
</evidence>
<proteinExistence type="predicted"/>
<sequence>MTTEDIALGVENIFWAGRFEVIDDGDSQWFLDGAHNTLSLGQVAEWYSKSLDPPPAQKSRVLIFSHYSEERDRVELVEHLARALVHHSARLNHVIFTTYDETEDGSKRIGMFIPSHPFTQPS</sequence>
<dbReference type="GO" id="GO:0004326">
    <property type="term" value="F:tetrahydrofolylpolyglutamate synthase activity"/>
    <property type="evidence" value="ECO:0007669"/>
    <property type="project" value="InterPro"/>
</dbReference>
<gene>
    <name evidence="4" type="ORF">ATEG_01348</name>
</gene>
<accession>Q0CY86</accession>
<evidence type="ECO:0008006" key="6">
    <source>
        <dbReference type="Google" id="ProtNLM"/>
    </source>
</evidence>